<evidence type="ECO:0000313" key="3">
    <source>
        <dbReference type="Proteomes" id="UP000318626"/>
    </source>
</evidence>
<dbReference type="PROSITE" id="PS51257">
    <property type="entry name" value="PROKAR_LIPOPROTEIN"/>
    <property type="match status" value="1"/>
</dbReference>
<proteinExistence type="predicted"/>
<dbReference type="KEGG" id="bvo:Pan97_25550"/>
<keyword evidence="1" id="KW-1133">Transmembrane helix</keyword>
<reference evidence="3" key="1">
    <citation type="submission" date="2019-02" db="EMBL/GenBank/DDBJ databases">
        <title>Deep-cultivation of Planctomycetes and their phenomic and genomic characterization uncovers novel biology.</title>
        <authorList>
            <person name="Wiegand S."/>
            <person name="Jogler M."/>
            <person name="Boedeker C."/>
            <person name="Pinto D."/>
            <person name="Vollmers J."/>
            <person name="Rivas-Marin E."/>
            <person name="Kohn T."/>
            <person name="Peeters S.H."/>
            <person name="Heuer A."/>
            <person name="Rast P."/>
            <person name="Oberbeckmann S."/>
            <person name="Bunk B."/>
            <person name="Jeske O."/>
            <person name="Meyerdierks A."/>
            <person name="Storesund J.E."/>
            <person name="Kallscheuer N."/>
            <person name="Luecker S."/>
            <person name="Lage O.M."/>
            <person name="Pohl T."/>
            <person name="Merkel B.J."/>
            <person name="Hornburger P."/>
            <person name="Mueller R.-W."/>
            <person name="Bruemmer F."/>
            <person name="Labrenz M."/>
            <person name="Spormann A.M."/>
            <person name="Op den Camp H."/>
            <person name="Overmann J."/>
            <person name="Amann R."/>
            <person name="Jetten M.S.M."/>
            <person name="Mascher T."/>
            <person name="Medema M.H."/>
            <person name="Devos D.P."/>
            <person name="Kaster A.-K."/>
            <person name="Ovreas L."/>
            <person name="Rohde M."/>
            <person name="Galperin M.Y."/>
            <person name="Jogler C."/>
        </authorList>
    </citation>
    <scope>NUCLEOTIDE SEQUENCE [LARGE SCALE GENOMIC DNA]</scope>
    <source>
        <strain evidence="3">Pan97</strain>
    </source>
</reference>
<keyword evidence="1" id="KW-0812">Transmembrane</keyword>
<keyword evidence="1" id="KW-0472">Membrane</keyword>
<sequence>MQRLARLLVRIIVILVGGMSAAVFGACLGGLVASWFGGGLLVCQLSAIYTGVAAGCLGMGGGTLFMDEWEKRSPVVTLDQVVDWWHWWKNLLRDPLRGDRFLGKTAQPHD</sequence>
<feature type="transmembrane region" description="Helical" evidence="1">
    <location>
        <begin position="48"/>
        <end position="66"/>
    </location>
</feature>
<dbReference type="EMBL" id="CP036289">
    <property type="protein sequence ID" value="QDU75522.1"/>
    <property type="molecule type" value="Genomic_DNA"/>
</dbReference>
<evidence type="ECO:0000313" key="2">
    <source>
        <dbReference type="EMBL" id="QDU75522.1"/>
    </source>
</evidence>
<gene>
    <name evidence="2" type="ORF">Pan97_25550</name>
</gene>
<feature type="transmembrane region" description="Helical" evidence="1">
    <location>
        <begin position="7"/>
        <end position="36"/>
    </location>
</feature>
<keyword evidence="3" id="KW-1185">Reference proteome</keyword>
<evidence type="ECO:0000256" key="1">
    <source>
        <dbReference type="SAM" id="Phobius"/>
    </source>
</evidence>
<dbReference type="AlphaFoldDB" id="A0A518C8I9"/>
<dbReference type="Proteomes" id="UP000318626">
    <property type="component" value="Chromosome"/>
</dbReference>
<dbReference type="RefSeq" id="WP_144972964.1">
    <property type="nucleotide sequence ID" value="NZ_CP036289.1"/>
</dbReference>
<organism evidence="2 3">
    <name type="scientific">Bremerella volcania</name>
    <dbReference type="NCBI Taxonomy" id="2527984"/>
    <lineage>
        <taxon>Bacteria</taxon>
        <taxon>Pseudomonadati</taxon>
        <taxon>Planctomycetota</taxon>
        <taxon>Planctomycetia</taxon>
        <taxon>Pirellulales</taxon>
        <taxon>Pirellulaceae</taxon>
        <taxon>Bremerella</taxon>
    </lineage>
</organism>
<name>A0A518C8I9_9BACT</name>
<accession>A0A518C8I9</accession>
<protein>
    <submittedName>
        <fullName evidence="2">Uncharacterized protein</fullName>
    </submittedName>
</protein>